<organism evidence="2 3">
    <name type="scientific">Paenibacillus eucommiae</name>
    <dbReference type="NCBI Taxonomy" id="1355755"/>
    <lineage>
        <taxon>Bacteria</taxon>
        <taxon>Bacillati</taxon>
        <taxon>Bacillota</taxon>
        <taxon>Bacilli</taxon>
        <taxon>Bacillales</taxon>
        <taxon>Paenibacillaceae</taxon>
        <taxon>Paenibacillus</taxon>
    </lineage>
</organism>
<feature type="signal peptide" evidence="1">
    <location>
        <begin position="1"/>
        <end position="20"/>
    </location>
</feature>
<accession>A0ABS4J9I5</accession>
<proteinExistence type="predicted"/>
<comment type="caution">
    <text evidence="2">The sequence shown here is derived from an EMBL/GenBank/DDBJ whole genome shotgun (WGS) entry which is preliminary data.</text>
</comment>
<protein>
    <submittedName>
        <fullName evidence="2">Oligogalacturonide transport system substrate-binding protein</fullName>
    </submittedName>
</protein>
<feature type="chain" id="PRO_5047094044" evidence="1">
    <location>
        <begin position="21"/>
        <end position="445"/>
    </location>
</feature>
<dbReference type="Gene3D" id="3.40.190.10">
    <property type="entry name" value="Periplasmic binding protein-like II"/>
    <property type="match status" value="2"/>
</dbReference>
<dbReference type="PANTHER" id="PTHR43649:SF11">
    <property type="entry name" value="ABC TRANSPORTER SUBSTRATE-BINDING PROTEIN YESO-RELATED"/>
    <property type="match status" value="1"/>
</dbReference>
<evidence type="ECO:0000313" key="2">
    <source>
        <dbReference type="EMBL" id="MBP1996518.1"/>
    </source>
</evidence>
<evidence type="ECO:0000256" key="1">
    <source>
        <dbReference type="SAM" id="SignalP"/>
    </source>
</evidence>
<keyword evidence="1" id="KW-0732">Signal</keyword>
<name>A0ABS4J9I5_9BACL</name>
<dbReference type="InterPro" id="IPR050490">
    <property type="entry name" value="Bact_solute-bd_prot1"/>
</dbReference>
<gene>
    <name evidence="2" type="ORF">J2Z66_008166</name>
</gene>
<dbReference type="EMBL" id="JAGGLB010000051">
    <property type="protein sequence ID" value="MBP1996518.1"/>
    <property type="molecule type" value="Genomic_DNA"/>
</dbReference>
<dbReference type="RefSeq" id="WP_209979050.1">
    <property type="nucleotide sequence ID" value="NZ_JAGGLB010000051.1"/>
</dbReference>
<keyword evidence="3" id="KW-1185">Reference proteome</keyword>
<dbReference type="PANTHER" id="PTHR43649">
    <property type="entry name" value="ARABINOSE-BINDING PROTEIN-RELATED"/>
    <property type="match status" value="1"/>
</dbReference>
<dbReference type="PROSITE" id="PS51257">
    <property type="entry name" value="PROKAR_LIPOPROTEIN"/>
    <property type="match status" value="1"/>
</dbReference>
<dbReference type="SUPFAM" id="SSF53850">
    <property type="entry name" value="Periplasmic binding protein-like II"/>
    <property type="match status" value="1"/>
</dbReference>
<sequence length="445" mass="49060">MKKFSKILIVSSMIAILLFAITGCGSNSNKSPSSGDTTQGSTDKVSLRFSWWGSDPRHEATLKVIALYESKHPNVKIDGEYMGSDGYKEKLMTQLAGGSAPDIMQIDPPWLSDFTKQFNSFEDLNQLKSIDTTSFDKEFVENYGVVDGKLVALPTGISGITMLINKDVLTKAGIDTNTVWDWDTILSEGAKVNQADPKAYFLVTDQFATIIQILPPYLKQKTGNQIVNDDYTLGFTKADLVDAFTYLRKLFDAKVVEPAAQQYMFKAKYFENPVWANKQAGATIDWIAALGPRMEPFKNSADVVLPPIAKDAKDTGLIVRPAQMLSINSKSANKEEAAKFLNFFYNDEEALAILKDTRSVPPTELGRKVIADANLIDPLILKAVELASGRQGMADNVISLNIQLQNIMIDAVEKVGFGALTPEQVADDMIKQFQNKLTELKANAK</sequence>
<reference evidence="2 3" key="1">
    <citation type="submission" date="2021-03" db="EMBL/GenBank/DDBJ databases">
        <title>Genomic Encyclopedia of Type Strains, Phase IV (KMG-IV): sequencing the most valuable type-strain genomes for metagenomic binning, comparative biology and taxonomic classification.</title>
        <authorList>
            <person name="Goeker M."/>
        </authorList>
    </citation>
    <scope>NUCLEOTIDE SEQUENCE [LARGE SCALE GENOMIC DNA]</scope>
    <source>
        <strain evidence="2 3">DSM 26048</strain>
    </source>
</reference>
<dbReference type="Pfam" id="PF01547">
    <property type="entry name" value="SBP_bac_1"/>
    <property type="match status" value="1"/>
</dbReference>
<dbReference type="Proteomes" id="UP001519287">
    <property type="component" value="Unassembled WGS sequence"/>
</dbReference>
<dbReference type="InterPro" id="IPR006059">
    <property type="entry name" value="SBP"/>
</dbReference>
<evidence type="ECO:0000313" key="3">
    <source>
        <dbReference type="Proteomes" id="UP001519287"/>
    </source>
</evidence>